<feature type="transmembrane region" description="Helical" evidence="5">
    <location>
        <begin position="40"/>
        <end position="65"/>
    </location>
</feature>
<keyword evidence="3 5" id="KW-1133">Transmembrane helix</keyword>
<protein>
    <submittedName>
        <fullName evidence="7">Ferric reductase like protein</fullName>
    </submittedName>
</protein>
<evidence type="ECO:0000313" key="7">
    <source>
        <dbReference type="EMBL" id="PRY26326.1"/>
    </source>
</evidence>
<evidence type="ECO:0000256" key="2">
    <source>
        <dbReference type="ARBA" id="ARBA00022692"/>
    </source>
</evidence>
<comment type="subcellular location">
    <subcellularLocation>
        <location evidence="1">Membrane</location>
        <topology evidence="1">Multi-pass membrane protein</topology>
    </subcellularLocation>
</comment>
<feature type="transmembrane region" description="Helical" evidence="5">
    <location>
        <begin position="144"/>
        <end position="163"/>
    </location>
</feature>
<dbReference type="RefSeq" id="WP_106203110.1">
    <property type="nucleotide sequence ID" value="NZ_PVTD01000001.1"/>
</dbReference>
<feature type="transmembrane region" description="Helical" evidence="5">
    <location>
        <begin position="77"/>
        <end position="94"/>
    </location>
</feature>
<dbReference type="OrthoDB" id="7917288at2"/>
<accession>A0A2T0RYR0</accession>
<dbReference type="EMBL" id="PVTD01000001">
    <property type="protein sequence ID" value="PRY26326.1"/>
    <property type="molecule type" value="Genomic_DNA"/>
</dbReference>
<dbReference type="Pfam" id="PF01794">
    <property type="entry name" value="Ferric_reduct"/>
    <property type="match status" value="1"/>
</dbReference>
<dbReference type="GO" id="GO:0016020">
    <property type="term" value="C:membrane"/>
    <property type="evidence" value="ECO:0007669"/>
    <property type="project" value="UniProtKB-SubCell"/>
</dbReference>
<keyword evidence="2 5" id="KW-0812">Transmembrane</keyword>
<evidence type="ECO:0000256" key="3">
    <source>
        <dbReference type="ARBA" id="ARBA00022989"/>
    </source>
</evidence>
<evidence type="ECO:0000313" key="8">
    <source>
        <dbReference type="Proteomes" id="UP000239480"/>
    </source>
</evidence>
<name>A0A2T0RYR0_9RHOB</name>
<proteinExistence type="predicted"/>
<feature type="transmembrane region" description="Helical" evidence="5">
    <location>
        <begin position="114"/>
        <end position="132"/>
    </location>
</feature>
<dbReference type="AlphaFoldDB" id="A0A2T0RYR0"/>
<gene>
    <name evidence="7" type="ORF">CLV78_101421</name>
</gene>
<reference evidence="7 8" key="1">
    <citation type="submission" date="2018-03" db="EMBL/GenBank/DDBJ databases">
        <title>Genomic Encyclopedia of Archaeal and Bacterial Type Strains, Phase II (KMG-II): from individual species to whole genera.</title>
        <authorList>
            <person name="Goeker M."/>
        </authorList>
    </citation>
    <scope>NUCLEOTIDE SEQUENCE [LARGE SCALE GENOMIC DNA]</scope>
    <source>
        <strain evidence="7 8">DSM 29328</strain>
    </source>
</reference>
<evidence type="ECO:0000256" key="5">
    <source>
        <dbReference type="SAM" id="Phobius"/>
    </source>
</evidence>
<feature type="domain" description="Ferric oxidoreductase" evidence="6">
    <location>
        <begin position="44"/>
        <end position="156"/>
    </location>
</feature>
<keyword evidence="8" id="KW-1185">Reference proteome</keyword>
<evidence type="ECO:0000256" key="4">
    <source>
        <dbReference type="ARBA" id="ARBA00023136"/>
    </source>
</evidence>
<keyword evidence="4 5" id="KW-0472">Membrane</keyword>
<dbReference type="Proteomes" id="UP000239480">
    <property type="component" value="Unassembled WGS sequence"/>
</dbReference>
<feature type="transmembrane region" description="Helical" evidence="5">
    <location>
        <begin position="175"/>
        <end position="196"/>
    </location>
</feature>
<evidence type="ECO:0000259" key="6">
    <source>
        <dbReference type="Pfam" id="PF01794"/>
    </source>
</evidence>
<evidence type="ECO:0000256" key="1">
    <source>
        <dbReference type="ARBA" id="ARBA00004141"/>
    </source>
</evidence>
<sequence length="204" mass="22212">MIPARRILTWLAVAVAVVVPVALAATSPLLQWRDPVYIAAGFAGIGAMALLLLQPLLAGGVLPGMRPIQNRRWHRRVGVLIILATAVHVAGLWMTSPPDVVDALLFRSPTPFSVWGVLAMWALLGAALLAGLRRRLRWRWRIWRLAHTSLAIVVVTGSVVHALRIEGTMETWSKAVLCGLVLAATARTMIALRIWAVGPVQPKE</sequence>
<dbReference type="InterPro" id="IPR013130">
    <property type="entry name" value="Fe3_Rdtase_TM_dom"/>
</dbReference>
<organism evidence="7 8">
    <name type="scientific">Aliiruegeria haliotis</name>
    <dbReference type="NCBI Taxonomy" id="1280846"/>
    <lineage>
        <taxon>Bacteria</taxon>
        <taxon>Pseudomonadati</taxon>
        <taxon>Pseudomonadota</taxon>
        <taxon>Alphaproteobacteria</taxon>
        <taxon>Rhodobacterales</taxon>
        <taxon>Roseobacteraceae</taxon>
        <taxon>Aliiruegeria</taxon>
    </lineage>
</organism>
<comment type="caution">
    <text evidence="7">The sequence shown here is derived from an EMBL/GenBank/DDBJ whole genome shotgun (WGS) entry which is preliminary data.</text>
</comment>